<dbReference type="EMBL" id="BOOU01000021">
    <property type="protein sequence ID" value="GII76513.1"/>
    <property type="molecule type" value="Genomic_DNA"/>
</dbReference>
<feature type="domain" description="CBM2" evidence="2">
    <location>
        <begin position="605"/>
        <end position="707"/>
    </location>
</feature>
<dbReference type="Gene3D" id="2.60.40.290">
    <property type="match status" value="1"/>
</dbReference>
<dbReference type="InterPro" id="IPR008965">
    <property type="entry name" value="CBM2/CBM3_carb-bd_dom_sf"/>
</dbReference>
<evidence type="ECO:0000259" key="2">
    <source>
        <dbReference type="PROSITE" id="PS51173"/>
    </source>
</evidence>
<dbReference type="AlphaFoldDB" id="A0A919V0B2"/>
<reference evidence="3" key="1">
    <citation type="submission" date="2021-01" db="EMBL/GenBank/DDBJ databases">
        <title>Whole genome shotgun sequence of Sphaerisporangium rufum NBRC 109079.</title>
        <authorList>
            <person name="Komaki H."/>
            <person name="Tamura T."/>
        </authorList>
    </citation>
    <scope>NUCLEOTIDE SEQUENCE</scope>
    <source>
        <strain evidence="3">NBRC 109079</strain>
    </source>
</reference>
<dbReference type="GO" id="GO:0004553">
    <property type="term" value="F:hydrolase activity, hydrolyzing O-glycosyl compounds"/>
    <property type="evidence" value="ECO:0007669"/>
    <property type="project" value="InterPro"/>
</dbReference>
<dbReference type="GO" id="GO:0030247">
    <property type="term" value="F:polysaccharide binding"/>
    <property type="evidence" value="ECO:0007669"/>
    <property type="project" value="UniProtKB-UniRule"/>
</dbReference>
<name>A0A919V0B2_9ACTN</name>
<feature type="compositionally biased region" description="Low complexity" evidence="1">
    <location>
        <begin position="532"/>
        <end position="577"/>
    </location>
</feature>
<dbReference type="Proteomes" id="UP000655287">
    <property type="component" value="Unassembled WGS sequence"/>
</dbReference>
<feature type="compositionally biased region" description="Low complexity" evidence="1">
    <location>
        <begin position="230"/>
        <end position="245"/>
    </location>
</feature>
<feature type="compositionally biased region" description="Basic residues" evidence="1">
    <location>
        <begin position="1"/>
        <end position="11"/>
    </location>
</feature>
<feature type="compositionally biased region" description="Basic and acidic residues" evidence="1">
    <location>
        <begin position="29"/>
        <end position="38"/>
    </location>
</feature>
<feature type="compositionally biased region" description="Acidic residues" evidence="1">
    <location>
        <begin position="39"/>
        <end position="54"/>
    </location>
</feature>
<gene>
    <name evidence="3" type="ORF">Sru01_14950</name>
</gene>
<feature type="compositionally biased region" description="Basic and acidic residues" evidence="1">
    <location>
        <begin position="379"/>
        <end position="388"/>
    </location>
</feature>
<evidence type="ECO:0000313" key="4">
    <source>
        <dbReference type="Proteomes" id="UP000655287"/>
    </source>
</evidence>
<evidence type="ECO:0000313" key="3">
    <source>
        <dbReference type="EMBL" id="GII76513.1"/>
    </source>
</evidence>
<evidence type="ECO:0000256" key="1">
    <source>
        <dbReference type="SAM" id="MobiDB-lite"/>
    </source>
</evidence>
<dbReference type="InterPro" id="IPR001919">
    <property type="entry name" value="CBD2"/>
</dbReference>
<dbReference type="RefSeq" id="WP_203983147.1">
    <property type="nucleotide sequence ID" value="NZ_BOOU01000021.1"/>
</dbReference>
<dbReference type="SUPFAM" id="SSF49384">
    <property type="entry name" value="Carbohydrate-binding domain"/>
    <property type="match status" value="1"/>
</dbReference>
<dbReference type="SMART" id="SM00637">
    <property type="entry name" value="CBD_II"/>
    <property type="match status" value="1"/>
</dbReference>
<dbReference type="PROSITE" id="PS51173">
    <property type="entry name" value="CBM2"/>
    <property type="match status" value="1"/>
</dbReference>
<feature type="compositionally biased region" description="Low complexity" evidence="1">
    <location>
        <begin position="62"/>
        <end position="77"/>
    </location>
</feature>
<sequence>MGRGRRQKSSRGRGAGDEQPDGYQDGWGDDERGTREWLGEDDEPGWLDDPEDAPAAEPPPRSRSAAWDAPAPAWPSAWDDDSASGGTPPGDPRDTGTPPGDPRDTGVPDGGTYRLPAPATGDVFTPPARQAASGPFPAAGGDVFDPAPGEPPAARRPGEDDLLAARRRAGDDPTAVLGRSGNDPLSSPGFPDPLTGVPDAAFPAGSGSPGGSGSAEDPPFPASGADDLFAPRGRAGADPYPAAGRAGAGPAPGGDDVFAAPRRETGTYIMPEPAAGPAFPPPADRRPGPEAPGAFLGDHPAAVDRPGSPAGDLWPDAATGVLAAVEQPGRPAAPPAPGAPAHDRTPGASGHLAGDPVPAGVPDGHESEWAPGGPAAFAGDRDPGRPESGDGDGDDGLVRVGDGPGYLPADRGAPAGDLTSFALRDRRRRRGGDAEAGEPGDAPPGRGRRRGAGAADRPGGRNGRRLAMFSALAVAVAVASVVVGVKLSSGLRLDEDKCPSGQDCVAIAEGRPSAGAVPTPAETGSADPGESATPTRTRGADRTATARPSRRPAPTATARPTRPRVSATPRPSRSTRPPADDPDLLDPPRDRPEPSSSPDATPNDPDISPGRVAVGFAVAESSPDGYTGRLTITNTGPVLAGWGLRVEVGGDVIDVTGANWTQDGAELALTSETSLAPGERAVVTFTADGDSAPPGGCELDGGTCEVDMGSLVAPEGETQAAG</sequence>
<accession>A0A919V0B2</accession>
<dbReference type="InterPro" id="IPR012291">
    <property type="entry name" value="CBM2_carb-bd_dom_sf"/>
</dbReference>
<feature type="region of interest" description="Disordered" evidence="1">
    <location>
        <begin position="1"/>
        <end position="463"/>
    </location>
</feature>
<protein>
    <recommendedName>
        <fullName evidence="2">CBM2 domain-containing protein</fullName>
    </recommendedName>
</protein>
<feature type="region of interest" description="Disordered" evidence="1">
    <location>
        <begin position="488"/>
        <end position="610"/>
    </location>
</feature>
<keyword evidence="4" id="KW-1185">Reference proteome</keyword>
<comment type="caution">
    <text evidence="3">The sequence shown here is derived from an EMBL/GenBank/DDBJ whole genome shotgun (WGS) entry which is preliminary data.</text>
</comment>
<dbReference type="GO" id="GO:0005975">
    <property type="term" value="P:carbohydrate metabolic process"/>
    <property type="evidence" value="ECO:0007669"/>
    <property type="project" value="InterPro"/>
</dbReference>
<proteinExistence type="predicted"/>
<organism evidence="3 4">
    <name type="scientific">Sphaerisporangium rufum</name>
    <dbReference type="NCBI Taxonomy" id="1381558"/>
    <lineage>
        <taxon>Bacteria</taxon>
        <taxon>Bacillati</taxon>
        <taxon>Actinomycetota</taxon>
        <taxon>Actinomycetes</taxon>
        <taxon>Streptosporangiales</taxon>
        <taxon>Streptosporangiaceae</taxon>
        <taxon>Sphaerisporangium</taxon>
    </lineage>
</organism>